<evidence type="ECO:0000256" key="4">
    <source>
        <dbReference type="ARBA" id="ARBA00022723"/>
    </source>
</evidence>
<keyword evidence="3 9" id="KW-0812">Transmembrane</keyword>
<keyword evidence="14" id="KW-1185">Reference proteome</keyword>
<feature type="chain" id="PRO_5038897413" evidence="10">
    <location>
        <begin position="22"/>
        <end position="512"/>
    </location>
</feature>
<dbReference type="GO" id="GO:0006825">
    <property type="term" value="P:copper ion transport"/>
    <property type="evidence" value="ECO:0007669"/>
    <property type="project" value="InterPro"/>
</dbReference>
<dbReference type="GO" id="GO:0005507">
    <property type="term" value="F:copper ion binding"/>
    <property type="evidence" value="ECO:0007669"/>
    <property type="project" value="InterPro"/>
</dbReference>
<dbReference type="PANTHER" id="PTHR34820:SF4">
    <property type="entry name" value="INNER MEMBRANE PROTEIN YEBZ"/>
    <property type="match status" value="1"/>
</dbReference>
<feature type="domain" description="CopC" evidence="11">
    <location>
        <begin position="28"/>
        <end position="122"/>
    </location>
</feature>
<feature type="transmembrane region" description="Helical" evidence="9">
    <location>
        <begin position="341"/>
        <end position="364"/>
    </location>
</feature>
<keyword evidence="6 9" id="KW-1133">Transmembrane helix</keyword>
<evidence type="ECO:0000256" key="1">
    <source>
        <dbReference type="ARBA" id="ARBA00004651"/>
    </source>
</evidence>
<dbReference type="PANTHER" id="PTHR34820">
    <property type="entry name" value="INNER MEMBRANE PROTEIN YEBZ"/>
    <property type="match status" value="1"/>
</dbReference>
<keyword evidence="4" id="KW-0479">Metal-binding</keyword>
<feature type="transmembrane region" description="Helical" evidence="9">
    <location>
        <begin position="376"/>
        <end position="397"/>
    </location>
</feature>
<comment type="subcellular location">
    <subcellularLocation>
        <location evidence="1">Cell membrane</location>
        <topology evidence="1">Multi-pass membrane protein</topology>
    </subcellularLocation>
</comment>
<evidence type="ECO:0000256" key="5">
    <source>
        <dbReference type="ARBA" id="ARBA00022729"/>
    </source>
</evidence>
<dbReference type="SUPFAM" id="SSF81296">
    <property type="entry name" value="E set domains"/>
    <property type="match status" value="1"/>
</dbReference>
<evidence type="ECO:0000256" key="2">
    <source>
        <dbReference type="ARBA" id="ARBA00022475"/>
    </source>
</evidence>
<feature type="transmembrane region" description="Helical" evidence="9">
    <location>
        <begin position="184"/>
        <end position="204"/>
    </location>
</feature>
<feature type="transmembrane region" description="Helical" evidence="9">
    <location>
        <begin position="271"/>
        <end position="298"/>
    </location>
</feature>
<dbReference type="InterPro" id="IPR014755">
    <property type="entry name" value="Cu-Rt/internalin_Ig-like"/>
</dbReference>
<keyword evidence="8 9" id="KW-0472">Membrane</keyword>
<dbReference type="KEGG" id="msar:MSAR_36690"/>
<feature type="transmembrane region" description="Helical" evidence="9">
    <location>
        <begin position="310"/>
        <end position="329"/>
    </location>
</feature>
<keyword evidence="5 10" id="KW-0732">Signal</keyword>
<evidence type="ECO:0000259" key="12">
    <source>
        <dbReference type="Pfam" id="PF05425"/>
    </source>
</evidence>
<dbReference type="Proteomes" id="UP000466445">
    <property type="component" value="Chromosome"/>
</dbReference>
<evidence type="ECO:0000256" key="3">
    <source>
        <dbReference type="ARBA" id="ARBA00022692"/>
    </source>
</evidence>
<reference evidence="13 14" key="1">
    <citation type="journal article" date="2019" name="Emerg. Microbes Infect.">
        <title>Comprehensive subspecies identification of 175 nontuberculous mycobacteria species based on 7547 genomic profiles.</title>
        <authorList>
            <person name="Matsumoto Y."/>
            <person name="Kinjo T."/>
            <person name="Motooka D."/>
            <person name="Nabeya D."/>
            <person name="Jung N."/>
            <person name="Uechi K."/>
            <person name="Horii T."/>
            <person name="Iida T."/>
            <person name="Fujita J."/>
            <person name="Nakamura S."/>
        </authorList>
    </citation>
    <scope>NUCLEOTIDE SEQUENCE [LARGE SCALE GENOMIC DNA]</scope>
    <source>
        <strain evidence="13 14">JCM 30395</strain>
    </source>
</reference>
<keyword evidence="2" id="KW-1003">Cell membrane</keyword>
<organism evidence="13 14">
    <name type="scientific">Mycolicibacterium sarraceniae</name>
    <dbReference type="NCBI Taxonomy" id="1534348"/>
    <lineage>
        <taxon>Bacteria</taxon>
        <taxon>Bacillati</taxon>
        <taxon>Actinomycetota</taxon>
        <taxon>Actinomycetes</taxon>
        <taxon>Mycobacteriales</taxon>
        <taxon>Mycobacteriaceae</taxon>
        <taxon>Mycolicibacterium</taxon>
    </lineage>
</organism>
<dbReference type="RefSeq" id="WP_235677808.1">
    <property type="nucleotide sequence ID" value="NZ_AP022595.1"/>
</dbReference>
<evidence type="ECO:0000256" key="6">
    <source>
        <dbReference type="ARBA" id="ARBA00022989"/>
    </source>
</evidence>
<evidence type="ECO:0000256" key="7">
    <source>
        <dbReference type="ARBA" id="ARBA00023008"/>
    </source>
</evidence>
<evidence type="ECO:0000256" key="9">
    <source>
        <dbReference type="SAM" id="Phobius"/>
    </source>
</evidence>
<feature type="transmembrane region" description="Helical" evidence="9">
    <location>
        <begin position="153"/>
        <end position="172"/>
    </location>
</feature>
<dbReference type="Pfam" id="PF05425">
    <property type="entry name" value="CopD"/>
    <property type="match status" value="1"/>
</dbReference>
<feature type="domain" description="Copper resistance protein D" evidence="12">
    <location>
        <begin position="306"/>
        <end position="394"/>
    </location>
</feature>
<dbReference type="InterPro" id="IPR032694">
    <property type="entry name" value="CopC/D"/>
</dbReference>
<dbReference type="GO" id="GO:0042597">
    <property type="term" value="C:periplasmic space"/>
    <property type="evidence" value="ECO:0007669"/>
    <property type="project" value="InterPro"/>
</dbReference>
<evidence type="ECO:0000256" key="8">
    <source>
        <dbReference type="ARBA" id="ARBA00023136"/>
    </source>
</evidence>
<evidence type="ECO:0000313" key="14">
    <source>
        <dbReference type="Proteomes" id="UP000466445"/>
    </source>
</evidence>
<keyword evidence="7" id="KW-0186">Copper</keyword>
<protein>
    <submittedName>
        <fullName evidence="13">Transport integral membrane protein</fullName>
    </submittedName>
</protein>
<accession>A0A7I7SV01</accession>
<name>A0A7I7SV01_9MYCO</name>
<gene>
    <name evidence="13" type="ORF">MSAR_36690</name>
</gene>
<evidence type="ECO:0000259" key="11">
    <source>
        <dbReference type="Pfam" id="PF04234"/>
    </source>
</evidence>
<dbReference type="InterPro" id="IPR007348">
    <property type="entry name" value="CopC_dom"/>
</dbReference>
<feature type="transmembrane region" description="Helical" evidence="9">
    <location>
        <begin position="216"/>
        <end position="235"/>
    </location>
</feature>
<dbReference type="GO" id="GO:0046688">
    <property type="term" value="P:response to copper ion"/>
    <property type="evidence" value="ECO:0007669"/>
    <property type="project" value="InterPro"/>
</dbReference>
<dbReference type="InterPro" id="IPR014756">
    <property type="entry name" value="Ig_E-set"/>
</dbReference>
<dbReference type="Pfam" id="PF04234">
    <property type="entry name" value="CopC"/>
    <property type="match status" value="1"/>
</dbReference>
<evidence type="ECO:0000256" key="10">
    <source>
        <dbReference type="SAM" id="SignalP"/>
    </source>
</evidence>
<dbReference type="InterPro" id="IPR008457">
    <property type="entry name" value="Cu-R_CopD_dom"/>
</dbReference>
<sequence length="512" mass="53528">MRRLAALLGMALAVPVLTVLAAAPAAAHAVLVSSDPVDGARLTAPPAQVRLTFDEPIRLVPNGIQVISDAGIRVDTGPSVAADGVTITLPLRADLPDGSYTATWEVISADTHEVAGSISFGVGRDARASPAGLTGQENRAADVAAGLLRGAQFIGLVLAVGVALACAALWPWTLNVRRTRTLSAVGLTLLILASLGEMVLTATQDPATAAPSRQEIVALARIVLTALVVVFLPRLFNGSRRLTGLIAALGVALSVSIAVDGHAGVGADAALATLVTAAHVSAMTVWLGGLMALCAIVLPSRHTDNLRRWSVIALTCVGVLIATGAYQAWRQIAPVQALWTTGYGQTLCVKVTAVGVMLILAYLARRRLNPQQLRRTVPMEAAIGLVVLVVTTVLISLPPARTTYGPAVTLEAPLDDSRHVVVDIASTRRGPTTVHVTVLDASGRPVPSLSVTGNLSSHEAEIPSLPIDFARHENDWVSTYASTPRPGLWTLRITVRFGQTDAVVTGVEFRVW</sequence>
<evidence type="ECO:0000313" key="13">
    <source>
        <dbReference type="EMBL" id="BBY60533.1"/>
    </source>
</evidence>
<dbReference type="EMBL" id="AP022595">
    <property type="protein sequence ID" value="BBY60533.1"/>
    <property type="molecule type" value="Genomic_DNA"/>
</dbReference>
<proteinExistence type="predicted"/>
<dbReference type="Gene3D" id="2.60.40.1220">
    <property type="match status" value="1"/>
</dbReference>
<feature type="transmembrane region" description="Helical" evidence="9">
    <location>
        <begin position="242"/>
        <end position="259"/>
    </location>
</feature>
<feature type="signal peptide" evidence="10">
    <location>
        <begin position="1"/>
        <end position="21"/>
    </location>
</feature>
<dbReference type="GO" id="GO:0005886">
    <property type="term" value="C:plasma membrane"/>
    <property type="evidence" value="ECO:0007669"/>
    <property type="project" value="UniProtKB-SubCell"/>
</dbReference>
<dbReference type="AlphaFoldDB" id="A0A7I7SV01"/>